<protein>
    <recommendedName>
        <fullName evidence="6">Chaperone NapD</fullName>
    </recommendedName>
</protein>
<keyword evidence="2" id="KW-0963">Cytoplasm</keyword>
<evidence type="ECO:0000313" key="4">
    <source>
        <dbReference type="EMBL" id="KEQ16190.1"/>
    </source>
</evidence>
<dbReference type="PANTHER" id="PTHR38603">
    <property type="entry name" value="CHAPERONE NAPD"/>
    <property type="match status" value="1"/>
</dbReference>
<evidence type="ECO:0000256" key="3">
    <source>
        <dbReference type="ARBA" id="ARBA00023186"/>
    </source>
</evidence>
<organism evidence="4 5">
    <name type="scientific">Endozoicomonas numazuensis</name>
    <dbReference type="NCBI Taxonomy" id="1137799"/>
    <lineage>
        <taxon>Bacteria</taxon>
        <taxon>Pseudomonadati</taxon>
        <taxon>Pseudomonadota</taxon>
        <taxon>Gammaproteobacteria</taxon>
        <taxon>Oceanospirillales</taxon>
        <taxon>Endozoicomonadaceae</taxon>
        <taxon>Endozoicomonas</taxon>
    </lineage>
</organism>
<dbReference type="InterPro" id="IPR005623">
    <property type="entry name" value="Chaperone_NapD_NO3_reduct"/>
</dbReference>
<dbReference type="GO" id="GO:0005737">
    <property type="term" value="C:cytoplasm"/>
    <property type="evidence" value="ECO:0007669"/>
    <property type="project" value="UniProtKB-SubCell"/>
</dbReference>
<dbReference type="STRING" id="1137799.GZ78_23435"/>
<evidence type="ECO:0000313" key="5">
    <source>
        <dbReference type="Proteomes" id="UP000028073"/>
    </source>
</evidence>
<proteinExistence type="predicted"/>
<accession>A0A081NCL7</accession>
<dbReference type="RefSeq" id="WP_161787459.1">
    <property type="nucleotide sequence ID" value="NZ_JOKH01000006.1"/>
</dbReference>
<sequence>MSKTEHHAPEINAYTVCGLVVLSRPENYRQVLDLLLTIKGLDVHNSTDTGRFAITLEEFPESSLMTHQIEQVRCLPGIIDVSLVYTHTEPLTNDGGSDGRGLTASQ</sequence>
<evidence type="ECO:0008006" key="6">
    <source>
        <dbReference type="Google" id="ProtNLM"/>
    </source>
</evidence>
<dbReference type="Proteomes" id="UP000028073">
    <property type="component" value="Unassembled WGS sequence"/>
</dbReference>
<dbReference type="Gene3D" id="3.30.70.920">
    <property type="match status" value="1"/>
</dbReference>
<name>A0A081NCL7_9GAMM</name>
<dbReference type="AlphaFoldDB" id="A0A081NCL7"/>
<dbReference type="PANTHER" id="PTHR38603:SF1">
    <property type="entry name" value="CHAPERONE NAPD"/>
    <property type="match status" value="1"/>
</dbReference>
<reference evidence="4 5" key="1">
    <citation type="submission" date="2014-06" db="EMBL/GenBank/DDBJ databases">
        <title>Whole Genome Sequences of Three Symbiotic Endozoicomonas Bacteria.</title>
        <authorList>
            <person name="Neave M.J."/>
            <person name="Apprill A."/>
            <person name="Voolstra C.R."/>
        </authorList>
    </citation>
    <scope>NUCLEOTIDE SEQUENCE [LARGE SCALE GENOMIC DNA]</scope>
    <source>
        <strain evidence="4 5">DSM 25634</strain>
    </source>
</reference>
<dbReference type="Pfam" id="PF03927">
    <property type="entry name" value="NapD"/>
    <property type="match status" value="1"/>
</dbReference>
<comment type="caution">
    <text evidence="4">The sequence shown here is derived from an EMBL/GenBank/DDBJ whole genome shotgun (WGS) entry which is preliminary data.</text>
</comment>
<dbReference type="GO" id="GO:0051224">
    <property type="term" value="P:negative regulation of protein transport"/>
    <property type="evidence" value="ECO:0007669"/>
    <property type="project" value="TreeGrafter"/>
</dbReference>
<dbReference type="OrthoDB" id="6197736at2"/>
<keyword evidence="3" id="KW-0143">Chaperone</keyword>
<dbReference type="EMBL" id="JOKH01000006">
    <property type="protein sequence ID" value="KEQ16190.1"/>
    <property type="molecule type" value="Genomic_DNA"/>
</dbReference>
<evidence type="ECO:0000256" key="1">
    <source>
        <dbReference type="ARBA" id="ARBA00004496"/>
    </source>
</evidence>
<evidence type="ECO:0000256" key="2">
    <source>
        <dbReference type="ARBA" id="ARBA00022490"/>
    </source>
</evidence>
<keyword evidence="5" id="KW-1185">Reference proteome</keyword>
<gene>
    <name evidence="4" type="ORF">GZ78_23435</name>
</gene>
<comment type="subcellular location">
    <subcellularLocation>
        <location evidence="1">Cytoplasm</location>
    </subcellularLocation>
</comment>